<protein>
    <recommendedName>
        <fullName evidence="2">Ams2/SPT21 N-terminal domain-containing protein</fullName>
    </recommendedName>
</protein>
<evidence type="ECO:0000256" key="1">
    <source>
        <dbReference type="SAM" id="MobiDB-lite"/>
    </source>
</evidence>
<feature type="compositionally biased region" description="Polar residues" evidence="1">
    <location>
        <begin position="290"/>
        <end position="310"/>
    </location>
</feature>
<feature type="compositionally biased region" description="Low complexity" evidence="1">
    <location>
        <begin position="710"/>
        <end position="722"/>
    </location>
</feature>
<dbReference type="Pfam" id="PF25823">
    <property type="entry name" value="Ams2-SPT21_N"/>
    <property type="match status" value="1"/>
</dbReference>
<feature type="compositionally biased region" description="Low complexity" evidence="1">
    <location>
        <begin position="557"/>
        <end position="567"/>
    </location>
</feature>
<evidence type="ECO:0000313" key="4">
    <source>
        <dbReference type="Proteomes" id="UP000772434"/>
    </source>
</evidence>
<dbReference type="AlphaFoldDB" id="A0A9P5PWZ2"/>
<dbReference type="EMBL" id="JADNRY010000037">
    <property type="protein sequence ID" value="KAF9070783.1"/>
    <property type="molecule type" value="Genomic_DNA"/>
</dbReference>
<feature type="domain" description="Ams2/SPT21 N-terminal" evidence="2">
    <location>
        <begin position="6"/>
        <end position="81"/>
    </location>
</feature>
<comment type="caution">
    <text evidence="3">The sequence shown here is derived from an EMBL/GenBank/DDBJ whole genome shotgun (WGS) entry which is preliminary data.</text>
</comment>
<feature type="region of interest" description="Disordered" evidence="1">
    <location>
        <begin position="163"/>
        <end position="194"/>
    </location>
</feature>
<feature type="compositionally biased region" description="Acidic residues" evidence="1">
    <location>
        <begin position="645"/>
        <end position="656"/>
    </location>
</feature>
<feature type="region of interest" description="Disordered" evidence="1">
    <location>
        <begin position="409"/>
        <end position="458"/>
    </location>
</feature>
<feature type="region of interest" description="Disordered" evidence="1">
    <location>
        <begin position="557"/>
        <end position="762"/>
    </location>
</feature>
<feature type="compositionally biased region" description="Polar residues" evidence="1">
    <location>
        <begin position="359"/>
        <end position="371"/>
    </location>
</feature>
<evidence type="ECO:0000313" key="3">
    <source>
        <dbReference type="EMBL" id="KAF9070783.1"/>
    </source>
</evidence>
<feature type="compositionally biased region" description="Acidic residues" evidence="1">
    <location>
        <begin position="686"/>
        <end position="696"/>
    </location>
</feature>
<dbReference type="OrthoDB" id="3199820at2759"/>
<feature type="region of interest" description="Disordered" evidence="1">
    <location>
        <begin position="290"/>
        <end position="313"/>
    </location>
</feature>
<evidence type="ECO:0000259" key="2">
    <source>
        <dbReference type="Pfam" id="PF25823"/>
    </source>
</evidence>
<gene>
    <name evidence="3" type="ORF">BDP27DRAFT_1323010</name>
</gene>
<feature type="region of interest" description="Disordered" evidence="1">
    <location>
        <begin position="344"/>
        <end position="380"/>
    </location>
</feature>
<reference evidence="3" key="1">
    <citation type="submission" date="2020-11" db="EMBL/GenBank/DDBJ databases">
        <authorList>
            <consortium name="DOE Joint Genome Institute"/>
            <person name="Ahrendt S."/>
            <person name="Riley R."/>
            <person name="Andreopoulos W."/>
            <person name="Labutti K."/>
            <person name="Pangilinan J."/>
            <person name="Ruiz-Duenas F.J."/>
            <person name="Barrasa J.M."/>
            <person name="Sanchez-Garcia M."/>
            <person name="Camarero S."/>
            <person name="Miyauchi S."/>
            <person name="Serrano A."/>
            <person name="Linde D."/>
            <person name="Babiker R."/>
            <person name="Drula E."/>
            <person name="Ayuso-Fernandez I."/>
            <person name="Pacheco R."/>
            <person name="Padilla G."/>
            <person name="Ferreira P."/>
            <person name="Barriuso J."/>
            <person name="Kellner H."/>
            <person name="Castanera R."/>
            <person name="Alfaro M."/>
            <person name="Ramirez L."/>
            <person name="Pisabarro A.G."/>
            <person name="Kuo A."/>
            <person name="Tritt A."/>
            <person name="Lipzen A."/>
            <person name="He G."/>
            <person name="Yan M."/>
            <person name="Ng V."/>
            <person name="Cullen D."/>
            <person name="Martin F."/>
            <person name="Rosso M.-N."/>
            <person name="Henrissat B."/>
            <person name="Hibbett D."/>
            <person name="Martinez A.T."/>
            <person name="Grigoriev I.V."/>
        </authorList>
    </citation>
    <scope>NUCLEOTIDE SEQUENCE</scope>
    <source>
        <strain evidence="3">AH 40177</strain>
    </source>
</reference>
<proteinExistence type="predicted"/>
<feature type="compositionally biased region" description="Basic and acidic residues" evidence="1">
    <location>
        <begin position="163"/>
        <end position="181"/>
    </location>
</feature>
<keyword evidence="4" id="KW-1185">Reference proteome</keyword>
<sequence length="863" mass="94078">MDPEKQNRRIRILHSVAPSQTYILSCSPSTVPIYPLNDGNATQFATVSLRTCIEIIYEASSELFTDSLKDYSVYCMDPLESLSMASSSKPVTVACGLGRVSTIRASHDRTRVTGTMMRDRTGQESLEVVFVLREVQNCNTLILHPVPDPAAEDRINAARARLEQTRQQEIKRQQKAQEPKPAKPKPKTQKNPPTEADRLWAMARRCTEQSNAPQTVESTPFIFRPNAPSGSATPDKLPPEAISILEATSNNPQIDRAVLFSVLSQIDSVSKESNIPFMDALRRIAPQISAPSTLQRSQSSPQMPASNTHSSADDAVVILDKENVNPSAFRRRAEQDTEAAKLLVTGSTPNPPHPAPGLGQSTLSNTTLNNDPTPPAPRNFRKRTLSQVFEGGHSSPRAKAPALDHLRSFRFGHPMSSPPRPSRSMENSSPGYSKDQPIVIPDSPSTPKLNQKTNSRTRLKPYTVPDWARTETTTQPKLSEEAQLMLKEAEQRKADSKLAKRMKYLQQKKAGPMQRTNSTPALFSTTADEPVATTPAFCSWPPLLPVFAAPDTSILLPDSSPSRSPSPKLVTHLVPPCTPPRKRTLPASSSPEDEEEFSLFTPRVMDTPGPRRGPSLFDSPSLRFPSMRAIHQREVTPPPSSETVGEGDDSDGENLLEQELNSVLTETVSPSDTSLEAFKPGTDPQSDPDDDEEDDSDKPFWPGLPPSSPLPQSSPLLQPIADDIPDDDDFELPMASSDLDAGDAQTKSHGGDGDDEAPPPEEEALFDESALAVLLEILTNANDTQFTSTSNSEPSSADDILKELGAVPDELAQDQQLDPGLLPSDINFDPFWNAIGPLLEQNASNNGIEEPDPIKALLSGCVL</sequence>
<feature type="region of interest" description="Disordered" evidence="1">
    <location>
        <begin position="210"/>
        <end position="234"/>
    </location>
</feature>
<dbReference type="InterPro" id="IPR057725">
    <property type="entry name" value="Ams2-SPT21_N"/>
</dbReference>
<name>A0A9P5PWZ2_9AGAR</name>
<feature type="compositionally biased region" description="Polar residues" evidence="1">
    <location>
        <begin position="659"/>
        <end position="674"/>
    </location>
</feature>
<feature type="compositionally biased region" description="Polar residues" evidence="1">
    <location>
        <begin position="443"/>
        <end position="456"/>
    </location>
</feature>
<dbReference type="Proteomes" id="UP000772434">
    <property type="component" value="Unassembled WGS sequence"/>
</dbReference>
<accession>A0A9P5PWZ2</accession>
<feature type="compositionally biased region" description="Acidic residues" evidence="1">
    <location>
        <begin position="753"/>
        <end position="762"/>
    </location>
</feature>
<organism evidence="3 4">
    <name type="scientific">Rhodocollybia butyracea</name>
    <dbReference type="NCBI Taxonomy" id="206335"/>
    <lineage>
        <taxon>Eukaryota</taxon>
        <taxon>Fungi</taxon>
        <taxon>Dikarya</taxon>
        <taxon>Basidiomycota</taxon>
        <taxon>Agaricomycotina</taxon>
        <taxon>Agaricomycetes</taxon>
        <taxon>Agaricomycetidae</taxon>
        <taxon>Agaricales</taxon>
        <taxon>Marasmiineae</taxon>
        <taxon>Omphalotaceae</taxon>
        <taxon>Rhodocollybia</taxon>
    </lineage>
</organism>